<protein>
    <submittedName>
        <fullName evidence="3">PrpF family protein</fullName>
    </submittedName>
</protein>
<dbReference type="AlphaFoldDB" id="A0A967KCP2"/>
<evidence type="ECO:0000313" key="4">
    <source>
        <dbReference type="Proteomes" id="UP000761264"/>
    </source>
</evidence>
<dbReference type="EMBL" id="JAAQPH010000017">
    <property type="protein sequence ID" value="NIA70979.1"/>
    <property type="molecule type" value="Genomic_DNA"/>
</dbReference>
<dbReference type="GO" id="GO:0016853">
    <property type="term" value="F:isomerase activity"/>
    <property type="evidence" value="ECO:0007669"/>
    <property type="project" value="UniProtKB-KW"/>
</dbReference>
<dbReference type="InterPro" id="IPR007400">
    <property type="entry name" value="PrpF-like"/>
</dbReference>
<dbReference type="PANTHER" id="PTHR43709">
    <property type="entry name" value="ACONITATE ISOMERASE-RELATED"/>
    <property type="match status" value="1"/>
</dbReference>
<evidence type="ECO:0000256" key="2">
    <source>
        <dbReference type="ARBA" id="ARBA00023235"/>
    </source>
</evidence>
<dbReference type="RefSeq" id="WP_167228123.1">
    <property type="nucleotide sequence ID" value="NZ_JAAQPH010000017.1"/>
</dbReference>
<reference evidence="3" key="1">
    <citation type="submission" date="2020-03" db="EMBL/GenBank/DDBJ databases">
        <title>Genome of Pelagibius litoralis DSM 21314T.</title>
        <authorList>
            <person name="Wang G."/>
        </authorList>
    </citation>
    <scope>NUCLEOTIDE SEQUENCE</scope>
    <source>
        <strain evidence="3">DSM 21314</strain>
    </source>
</reference>
<proteinExistence type="inferred from homology"/>
<organism evidence="3 4">
    <name type="scientific">Pelagibius litoralis</name>
    <dbReference type="NCBI Taxonomy" id="374515"/>
    <lineage>
        <taxon>Bacteria</taxon>
        <taxon>Pseudomonadati</taxon>
        <taxon>Pseudomonadota</taxon>
        <taxon>Alphaproteobacteria</taxon>
        <taxon>Rhodospirillales</taxon>
        <taxon>Rhodovibrionaceae</taxon>
        <taxon>Pelagibius</taxon>
    </lineage>
</organism>
<name>A0A967KCP2_9PROT</name>
<comment type="similarity">
    <text evidence="1">Belongs to the PrpF family.</text>
</comment>
<dbReference type="SUPFAM" id="SSF54506">
    <property type="entry name" value="Diaminopimelate epimerase-like"/>
    <property type="match status" value="2"/>
</dbReference>
<dbReference type="Proteomes" id="UP000761264">
    <property type="component" value="Unassembled WGS sequence"/>
</dbReference>
<comment type="caution">
    <text evidence="3">The sequence shown here is derived from an EMBL/GenBank/DDBJ whole genome shotgun (WGS) entry which is preliminary data.</text>
</comment>
<evidence type="ECO:0000313" key="3">
    <source>
        <dbReference type="EMBL" id="NIA70979.1"/>
    </source>
</evidence>
<dbReference type="PANTHER" id="PTHR43709:SF2">
    <property type="entry name" value="DUF453 DOMAIN PROTEIN (AFU_ORTHOLOGUE AFUA_6G00360)"/>
    <property type="match status" value="1"/>
</dbReference>
<keyword evidence="2" id="KW-0413">Isomerase</keyword>
<gene>
    <name evidence="3" type="ORF">HBA54_20475</name>
</gene>
<keyword evidence="4" id="KW-1185">Reference proteome</keyword>
<evidence type="ECO:0000256" key="1">
    <source>
        <dbReference type="ARBA" id="ARBA00007673"/>
    </source>
</evidence>
<sequence>MKQRTIKAVFMRGGTSKGLFMHRSDLPEDASMRDALILAAMGSPDPFERQLDGMGGGISSLSKIMIVDRSTRPGVDIEYVFGQVSVDEAVIHYQGNCGNLTSAVAAFAVNEGLVNPKDGLVKLRMLSLNTGTIVGATLGVKESEAVVEGNFVVDGVSGSGALIQLDFLNPAGAVCGKLLPTGMPVDVLEVQGVGGVSTTIMDAGTLVVFVNAEALRLSGRERPTEIQADKPMMAKLEAIRVEAAVRIGAARCTSRVSHLSPSKLSISLVASTEGQAAAESETIRHNEADIYVQSISMGVPHRAIPVGVAMCTAVAAKVEGTVVNHLIRRNVDGRTIQIAHPAGLCPVDAVVSNTDGWHVDSIAASRTARRLMSGLVYAPESRVCLPL</sequence>
<dbReference type="Pfam" id="PF04303">
    <property type="entry name" value="PrpF"/>
    <property type="match status" value="1"/>
</dbReference>
<accession>A0A967KCP2</accession>
<dbReference type="Gene3D" id="3.10.310.10">
    <property type="entry name" value="Diaminopimelate Epimerase, Chain A, domain 1"/>
    <property type="match status" value="2"/>
</dbReference>